<gene>
    <name evidence="3" type="ORF">CWE14_11720</name>
</gene>
<protein>
    <recommendedName>
        <fullName evidence="5">DUF3304 domain-containing protein</fullName>
    </recommendedName>
</protein>
<reference evidence="3 4" key="1">
    <citation type="journal article" date="2011" name="Front. Microbiol.">
        <title>Genomic signatures of strain selection and enhancement in Bacillus atrophaeus var. globigii, a historical biowarfare simulant.</title>
        <authorList>
            <person name="Gibbons H.S."/>
            <person name="Broomall S.M."/>
            <person name="McNew L.A."/>
            <person name="Daligault H."/>
            <person name="Chapman C."/>
            <person name="Bruce D."/>
            <person name="Karavis M."/>
            <person name="Krepps M."/>
            <person name="McGregor P.A."/>
            <person name="Hong C."/>
            <person name="Park K.H."/>
            <person name="Akmal A."/>
            <person name="Feldman A."/>
            <person name="Lin J.S."/>
            <person name="Chang W.E."/>
            <person name="Higgs B.W."/>
            <person name="Demirev P."/>
            <person name="Lindquist J."/>
            <person name="Liem A."/>
            <person name="Fochler E."/>
            <person name="Read T.D."/>
            <person name="Tapia R."/>
            <person name="Johnson S."/>
            <person name="Bishop-Lilly K.A."/>
            <person name="Detter C."/>
            <person name="Han C."/>
            <person name="Sozhamannan S."/>
            <person name="Rosenzweig C.N."/>
            <person name="Skowronski E.W."/>
        </authorList>
    </citation>
    <scope>NUCLEOTIDE SEQUENCE [LARGE SCALE GENOMIC DNA]</scope>
    <source>
        <strain evidence="3 4">Y4G10-17</strain>
    </source>
</reference>
<organism evidence="3 4">
    <name type="scientific">Aliidiomarina soli</name>
    <dbReference type="NCBI Taxonomy" id="1928574"/>
    <lineage>
        <taxon>Bacteria</taxon>
        <taxon>Pseudomonadati</taxon>
        <taxon>Pseudomonadota</taxon>
        <taxon>Gammaproteobacteria</taxon>
        <taxon>Alteromonadales</taxon>
        <taxon>Idiomarinaceae</taxon>
        <taxon>Aliidiomarina</taxon>
    </lineage>
</organism>
<feature type="region of interest" description="Disordered" evidence="1">
    <location>
        <begin position="162"/>
        <end position="189"/>
    </location>
</feature>
<dbReference type="Proteomes" id="UP000287823">
    <property type="component" value="Unassembled WGS sequence"/>
</dbReference>
<dbReference type="PROSITE" id="PS51257">
    <property type="entry name" value="PROKAR_LIPOPROTEIN"/>
    <property type="match status" value="1"/>
</dbReference>
<keyword evidence="4" id="KW-1185">Reference proteome</keyword>
<keyword evidence="2" id="KW-0732">Signal</keyword>
<evidence type="ECO:0000256" key="2">
    <source>
        <dbReference type="SAM" id="SignalP"/>
    </source>
</evidence>
<dbReference type="RefSeq" id="WP_126799535.1">
    <property type="nucleotide sequence ID" value="NZ_PIPO01000005.1"/>
</dbReference>
<proteinExistence type="predicted"/>
<feature type="compositionally biased region" description="Basic and acidic residues" evidence="1">
    <location>
        <begin position="171"/>
        <end position="189"/>
    </location>
</feature>
<feature type="chain" id="PRO_5019408813" description="DUF3304 domain-containing protein" evidence="2">
    <location>
        <begin position="22"/>
        <end position="189"/>
    </location>
</feature>
<dbReference type="EMBL" id="PIPO01000005">
    <property type="protein sequence ID" value="RUO31156.1"/>
    <property type="molecule type" value="Genomic_DNA"/>
</dbReference>
<evidence type="ECO:0000313" key="3">
    <source>
        <dbReference type="EMBL" id="RUO31156.1"/>
    </source>
</evidence>
<sequence length="189" mass="21582">MKRFSLIIALLLFASGCSSLSYDIAHQNISDQMICVEKGIWNRDIRGGGCIGAFTEEMLFPVQRLNGGRRESLPDSVGVVWTNAEDDVLEEHIPLNKEKLPKLRRGERLEFVISLTQERIHQLEVLVTSGDNVRQKKRKSMLYCADGEGMCEFLTPFTTDSYYDPDTLTDPQKEKLERQREVGEKLREG</sequence>
<name>A0A432WE61_9GAMM</name>
<evidence type="ECO:0000256" key="1">
    <source>
        <dbReference type="SAM" id="MobiDB-lite"/>
    </source>
</evidence>
<evidence type="ECO:0000313" key="4">
    <source>
        <dbReference type="Proteomes" id="UP000287823"/>
    </source>
</evidence>
<evidence type="ECO:0008006" key="5">
    <source>
        <dbReference type="Google" id="ProtNLM"/>
    </source>
</evidence>
<feature type="signal peptide" evidence="2">
    <location>
        <begin position="1"/>
        <end position="21"/>
    </location>
</feature>
<comment type="caution">
    <text evidence="3">The sequence shown here is derived from an EMBL/GenBank/DDBJ whole genome shotgun (WGS) entry which is preliminary data.</text>
</comment>
<dbReference type="AlphaFoldDB" id="A0A432WE61"/>
<accession>A0A432WE61</accession>